<dbReference type="InterPro" id="IPR050521">
    <property type="entry name" value="3-ketoacyl-CoA_Thiolase"/>
</dbReference>
<dbReference type="CDD" id="cd00751">
    <property type="entry name" value="thiolase"/>
    <property type="match status" value="1"/>
</dbReference>
<dbReference type="EMBL" id="VFML01000001">
    <property type="protein sequence ID" value="TQJ03742.1"/>
    <property type="molecule type" value="Genomic_DNA"/>
</dbReference>
<evidence type="ECO:0000313" key="9">
    <source>
        <dbReference type="Proteomes" id="UP000320876"/>
    </source>
</evidence>
<dbReference type="NCBIfam" id="TIGR01930">
    <property type="entry name" value="AcCoA-C-Actrans"/>
    <property type="match status" value="1"/>
</dbReference>
<feature type="compositionally biased region" description="Basic and acidic residues" evidence="5">
    <location>
        <begin position="1"/>
        <end position="11"/>
    </location>
</feature>
<dbReference type="InterPro" id="IPR020617">
    <property type="entry name" value="Thiolase_C"/>
</dbReference>
<evidence type="ECO:0000256" key="3">
    <source>
        <dbReference type="ARBA" id="ARBA00023315"/>
    </source>
</evidence>
<dbReference type="GO" id="GO:0005829">
    <property type="term" value="C:cytosol"/>
    <property type="evidence" value="ECO:0007669"/>
    <property type="project" value="TreeGrafter"/>
</dbReference>
<dbReference type="InterPro" id="IPR016039">
    <property type="entry name" value="Thiolase-like"/>
</dbReference>
<accession>A0A542DKW6</accession>
<dbReference type="GO" id="GO:0016747">
    <property type="term" value="F:acyltransferase activity, transferring groups other than amino-acyl groups"/>
    <property type="evidence" value="ECO:0007669"/>
    <property type="project" value="InterPro"/>
</dbReference>
<dbReference type="InterPro" id="IPR002155">
    <property type="entry name" value="Thiolase"/>
</dbReference>
<sequence length="459" mass="48175">MSSAEKPDKAPTGRGRAAKSAANKGAAKPKPGPKASSGARRVAVIGGNRIPFARSNGPYAKASNQDMFTTVLDGLVSRFALQGERIGEVAAGAVLKHSRDFNLARESVLGSKLAPETPAADVQMACGTGLQAIINVANKIALGQIESGIAGGVDTTSDAPLAVNDDLRQLLVQLNAAKTVGKRLRLLTKLRPGHIVPEIPRNAEPRTGLSMGEHAALTAKEWDINRAEQDELAATSHQRLAAAYDRGFFDDLLTPYLKLSRDQNLRADSSSEKLGKLKPAFGGPEGTMTAGNSTPLSDGASAVLLATEEWAKERNLPVLAYLTLSQTGAVDYVHGGEGLLMAPTYAVPQLLAKAGLTLQDFDFYEVHEAFAAQVLATLKAWEDPDFAKEKLRLDNPLGAIDRAKLNVNGSSLAAGHPFAATGGRIVATLAKLLHEKGSGRGLISICAAGGQGVTAIMER</sequence>
<evidence type="ECO:0000256" key="5">
    <source>
        <dbReference type="SAM" id="MobiDB-lite"/>
    </source>
</evidence>
<dbReference type="OrthoDB" id="1402717at2"/>
<evidence type="ECO:0000256" key="4">
    <source>
        <dbReference type="RuleBase" id="RU003557"/>
    </source>
</evidence>
<dbReference type="RefSeq" id="WP_141999514.1">
    <property type="nucleotide sequence ID" value="NZ_VFML01000001.1"/>
</dbReference>
<proteinExistence type="inferred from homology"/>
<protein>
    <submittedName>
        <fullName evidence="8">Acetyl-CoA C-acetyltransferase</fullName>
    </submittedName>
</protein>
<dbReference type="PANTHER" id="PTHR42689:SF1">
    <property type="entry name" value="ACETYL-COA ACYLTRANSFERASE FADA2 (3-KETOACYL-COA THIOLASE) (BETA-KETOTHIOLASE)-RELATED"/>
    <property type="match status" value="1"/>
</dbReference>
<evidence type="ECO:0000313" key="8">
    <source>
        <dbReference type="EMBL" id="TQJ03742.1"/>
    </source>
</evidence>
<dbReference type="SUPFAM" id="SSF53901">
    <property type="entry name" value="Thiolase-like"/>
    <property type="match status" value="2"/>
</dbReference>
<dbReference type="Pfam" id="PF02803">
    <property type="entry name" value="Thiolase_C"/>
    <property type="match status" value="1"/>
</dbReference>
<dbReference type="PANTHER" id="PTHR42689">
    <property type="entry name" value="ACETYL-COA ACYLTRANSFERASE FADA2 (3-KETOACYL-COA THIOLASE) (BETA-KETOTHIOLASE)-RELATED"/>
    <property type="match status" value="1"/>
</dbReference>
<evidence type="ECO:0000259" key="6">
    <source>
        <dbReference type="Pfam" id="PF00108"/>
    </source>
</evidence>
<comment type="similarity">
    <text evidence="1 4">Belongs to the thiolase-like superfamily. Thiolase family.</text>
</comment>
<evidence type="ECO:0000259" key="7">
    <source>
        <dbReference type="Pfam" id="PF02803"/>
    </source>
</evidence>
<name>A0A542DKW6_AMYCI</name>
<organism evidence="8 9">
    <name type="scientific">Amycolatopsis cihanbeyliensis</name>
    <dbReference type="NCBI Taxonomy" id="1128664"/>
    <lineage>
        <taxon>Bacteria</taxon>
        <taxon>Bacillati</taxon>
        <taxon>Actinomycetota</taxon>
        <taxon>Actinomycetes</taxon>
        <taxon>Pseudonocardiales</taxon>
        <taxon>Pseudonocardiaceae</taxon>
        <taxon>Amycolatopsis</taxon>
    </lineage>
</organism>
<reference evidence="8 9" key="1">
    <citation type="submission" date="2019-06" db="EMBL/GenBank/DDBJ databases">
        <title>Sequencing the genomes of 1000 actinobacteria strains.</title>
        <authorList>
            <person name="Klenk H.-P."/>
        </authorList>
    </citation>
    <scope>NUCLEOTIDE SEQUENCE [LARGE SCALE GENOMIC DNA]</scope>
    <source>
        <strain evidence="8 9">DSM 45679</strain>
    </source>
</reference>
<dbReference type="InterPro" id="IPR020616">
    <property type="entry name" value="Thiolase_N"/>
</dbReference>
<keyword evidence="9" id="KW-1185">Reference proteome</keyword>
<feature type="domain" description="Thiolase N-terminal" evidence="6">
    <location>
        <begin position="42"/>
        <end position="309"/>
    </location>
</feature>
<keyword evidence="3 4" id="KW-0012">Acyltransferase</keyword>
<dbReference type="Gene3D" id="3.40.47.10">
    <property type="match status" value="1"/>
</dbReference>
<feature type="compositionally biased region" description="Low complexity" evidence="5">
    <location>
        <begin position="18"/>
        <end position="39"/>
    </location>
</feature>
<feature type="region of interest" description="Disordered" evidence="5">
    <location>
        <begin position="1"/>
        <end position="41"/>
    </location>
</feature>
<gene>
    <name evidence="8" type="ORF">FB471_3509</name>
</gene>
<evidence type="ECO:0000256" key="2">
    <source>
        <dbReference type="ARBA" id="ARBA00022679"/>
    </source>
</evidence>
<evidence type="ECO:0000256" key="1">
    <source>
        <dbReference type="ARBA" id="ARBA00010982"/>
    </source>
</evidence>
<dbReference type="Pfam" id="PF00108">
    <property type="entry name" value="Thiolase_N"/>
    <property type="match status" value="1"/>
</dbReference>
<feature type="domain" description="Thiolase C-terminal" evidence="7">
    <location>
        <begin position="337"/>
        <end position="459"/>
    </location>
</feature>
<keyword evidence="2 4" id="KW-0808">Transferase</keyword>
<comment type="caution">
    <text evidence="8">The sequence shown here is derived from an EMBL/GenBank/DDBJ whole genome shotgun (WGS) entry which is preliminary data.</text>
</comment>
<dbReference type="Proteomes" id="UP000320876">
    <property type="component" value="Unassembled WGS sequence"/>
</dbReference>
<dbReference type="NCBIfam" id="NF006740">
    <property type="entry name" value="PRK09268.1"/>
    <property type="match status" value="1"/>
</dbReference>
<dbReference type="AlphaFoldDB" id="A0A542DKW6"/>